<keyword evidence="6" id="KW-1185">Reference proteome</keyword>
<evidence type="ECO:0000313" key="6">
    <source>
        <dbReference type="Proteomes" id="UP000579605"/>
    </source>
</evidence>
<feature type="compositionally biased region" description="Basic and acidic residues" evidence="2">
    <location>
        <begin position="31"/>
        <end position="47"/>
    </location>
</feature>
<dbReference type="Gene3D" id="3.40.630.190">
    <property type="entry name" value="LCP protein"/>
    <property type="match status" value="1"/>
</dbReference>
<dbReference type="InterPro" id="IPR004474">
    <property type="entry name" value="LytR_CpsA_psr"/>
</dbReference>
<feature type="domain" description="Cell envelope-related transcriptional attenuator" evidence="4">
    <location>
        <begin position="227"/>
        <end position="371"/>
    </location>
</feature>
<dbReference type="PANTHER" id="PTHR33392:SF6">
    <property type="entry name" value="POLYISOPRENYL-TEICHOIC ACID--PEPTIDOGLYCAN TEICHOIC ACID TRANSFERASE TAGU"/>
    <property type="match status" value="1"/>
</dbReference>
<comment type="caution">
    <text evidence="5">The sequence shown here is derived from an EMBL/GenBank/DDBJ whole genome shotgun (WGS) entry which is preliminary data.</text>
</comment>
<name>A0A852ZEX0_9ACTN</name>
<sequence>MPNGGRSQRPRQPDDEGRDSPQYGWLYQGAGRERSARENRSRARRGEAPPPESTQAMPTRSGPDRGRGQRPQYPPPGSQRGGGRGEYAGYSNDYGNDYGDEYSDPRDDRGRSNPRDPSGRSRGGGRAAPPARGPGGRLLPEPRQRRRRSGFRLRRILLLVLVAWLIVLIGVPIIAWSRVTKVPYEPAGERPVSSAGTNFLLVGSDSRQGLTAEQRNALGTGRAAGQRTDTIMILHVPSLGGSPTLVSLPRDSYVPVPGHGRNKINAAFSIGGPKLLTATVENATGLRMDNYVEIGFGGFVGVVEGLGGVNMCLPKAIKDEKAHIDLPSGCQDLNGPNALGYVRARYFDPKGDLGRVERQRQFLSAVVKKTASPGTIINPVRYTRVGLSAGDALTVGEGTTVVDMARFGLAMRSLSSGSGTTLTVPVSTTSLSTPVGSAVRWDRQRALNLFHALRDGGPIPPSLIPHN</sequence>
<comment type="similarity">
    <text evidence="1">Belongs to the LytR/CpsA/Psr (LCP) family.</text>
</comment>
<feature type="region of interest" description="Disordered" evidence="2">
    <location>
        <begin position="1"/>
        <end position="146"/>
    </location>
</feature>
<accession>A0A852ZEX0</accession>
<dbReference type="Pfam" id="PF03816">
    <property type="entry name" value="LytR_cpsA_psr"/>
    <property type="match status" value="1"/>
</dbReference>
<keyword evidence="3" id="KW-0472">Membrane</keyword>
<feature type="transmembrane region" description="Helical" evidence="3">
    <location>
        <begin position="156"/>
        <end position="176"/>
    </location>
</feature>
<dbReference type="AlphaFoldDB" id="A0A852ZEX0"/>
<dbReference type="Proteomes" id="UP000579605">
    <property type="component" value="Unassembled WGS sequence"/>
</dbReference>
<reference evidence="5 6" key="1">
    <citation type="submission" date="2020-07" db="EMBL/GenBank/DDBJ databases">
        <title>Sequencing the genomes of 1000 actinobacteria strains.</title>
        <authorList>
            <person name="Klenk H.-P."/>
        </authorList>
    </citation>
    <scope>NUCLEOTIDE SEQUENCE [LARGE SCALE GENOMIC DNA]</scope>
    <source>
        <strain evidence="5 6">DSM 18448</strain>
    </source>
</reference>
<dbReference type="PANTHER" id="PTHR33392">
    <property type="entry name" value="POLYISOPRENYL-TEICHOIC ACID--PEPTIDOGLYCAN TEICHOIC ACID TRANSFERASE TAGU"/>
    <property type="match status" value="1"/>
</dbReference>
<evidence type="ECO:0000256" key="2">
    <source>
        <dbReference type="SAM" id="MobiDB-lite"/>
    </source>
</evidence>
<dbReference type="NCBIfam" id="TIGR00350">
    <property type="entry name" value="lytR_cpsA_psr"/>
    <property type="match status" value="1"/>
</dbReference>
<evidence type="ECO:0000256" key="1">
    <source>
        <dbReference type="ARBA" id="ARBA00006068"/>
    </source>
</evidence>
<proteinExistence type="inferred from homology"/>
<dbReference type="InterPro" id="IPR050922">
    <property type="entry name" value="LytR/CpsA/Psr_CW_biosynth"/>
</dbReference>
<protein>
    <submittedName>
        <fullName evidence="5">LCP family protein required for cell wall assembly</fullName>
    </submittedName>
</protein>
<feature type="compositionally biased region" description="Basic and acidic residues" evidence="2">
    <location>
        <begin position="103"/>
        <end position="119"/>
    </location>
</feature>
<evidence type="ECO:0000259" key="4">
    <source>
        <dbReference type="Pfam" id="PF03816"/>
    </source>
</evidence>
<keyword evidence="3" id="KW-1133">Transmembrane helix</keyword>
<dbReference type="RefSeq" id="WP_238341374.1">
    <property type="nucleotide sequence ID" value="NZ_BAAARR010000001.1"/>
</dbReference>
<gene>
    <name evidence="5" type="ORF">F4554_004305</name>
</gene>
<keyword evidence="3" id="KW-0812">Transmembrane</keyword>
<dbReference type="EMBL" id="JACBZH010000001">
    <property type="protein sequence ID" value="NYH91667.1"/>
    <property type="molecule type" value="Genomic_DNA"/>
</dbReference>
<evidence type="ECO:0000256" key="3">
    <source>
        <dbReference type="SAM" id="Phobius"/>
    </source>
</evidence>
<organism evidence="5 6">
    <name type="scientific">Actinopolymorpha rutila</name>
    <dbReference type="NCBI Taxonomy" id="446787"/>
    <lineage>
        <taxon>Bacteria</taxon>
        <taxon>Bacillati</taxon>
        <taxon>Actinomycetota</taxon>
        <taxon>Actinomycetes</taxon>
        <taxon>Propionibacteriales</taxon>
        <taxon>Actinopolymorphaceae</taxon>
        <taxon>Actinopolymorpha</taxon>
    </lineage>
</organism>
<evidence type="ECO:0000313" key="5">
    <source>
        <dbReference type="EMBL" id="NYH91667.1"/>
    </source>
</evidence>